<dbReference type="EMBL" id="CP022415">
    <property type="protein sequence ID" value="ASM70978.1"/>
    <property type="molecule type" value="Genomic_DNA"/>
</dbReference>
<dbReference type="RefSeq" id="WP_089419094.1">
    <property type="nucleotide sequence ID" value="NZ_CP022415.1"/>
</dbReference>
<dbReference type="GO" id="GO:0055041">
    <property type="term" value="F:cyclopentanol dehydrogenase activity"/>
    <property type="evidence" value="ECO:0007669"/>
    <property type="project" value="UniProtKB-EC"/>
</dbReference>
<reference evidence="2 3" key="1">
    <citation type="submission" date="2017-07" db="EMBL/GenBank/DDBJ databases">
        <title>Genome Sequence of Sulfitobacter pseudonitzschiae Strain SMR1 Isolated from a culture of the Diatom Skeletonema marinoi.</title>
        <authorList>
            <person name="Topel M."/>
            <person name="Pinder M.I.M."/>
            <person name="Johansson O.N."/>
            <person name="Kourtchenko O."/>
            <person name="Godhe A."/>
            <person name="Clarke A.K."/>
        </authorList>
    </citation>
    <scope>NUCLEOTIDE SEQUENCE [LARGE SCALE GENOMIC DNA]</scope>
    <source>
        <strain evidence="2 3">SMR1</strain>
    </source>
</reference>
<protein>
    <submittedName>
        <fullName evidence="2">Cyclopentanol dehydrogenase</fullName>
        <ecNumber evidence="2">1.1.1.163</ecNumber>
    </submittedName>
</protein>
<organism evidence="2 3">
    <name type="scientific">Pseudosulfitobacter pseudonitzschiae</name>
    <dbReference type="NCBI Taxonomy" id="1402135"/>
    <lineage>
        <taxon>Bacteria</taxon>
        <taxon>Pseudomonadati</taxon>
        <taxon>Pseudomonadota</taxon>
        <taxon>Alphaproteobacteria</taxon>
        <taxon>Rhodobacterales</taxon>
        <taxon>Roseobacteraceae</taxon>
        <taxon>Pseudosulfitobacter</taxon>
    </lineage>
</organism>
<dbReference type="Pfam" id="PF13561">
    <property type="entry name" value="adh_short_C2"/>
    <property type="match status" value="1"/>
</dbReference>
<dbReference type="CDD" id="cd05233">
    <property type="entry name" value="SDR_c"/>
    <property type="match status" value="1"/>
</dbReference>
<dbReference type="InterPro" id="IPR036291">
    <property type="entry name" value="NAD(P)-bd_dom_sf"/>
</dbReference>
<dbReference type="PRINTS" id="PR00081">
    <property type="entry name" value="GDHRDH"/>
</dbReference>
<keyword evidence="3" id="KW-1185">Reference proteome</keyword>
<comment type="similarity">
    <text evidence="1">Belongs to the short-chain dehydrogenases/reductases (SDR) family.</text>
</comment>
<dbReference type="InterPro" id="IPR050259">
    <property type="entry name" value="SDR"/>
</dbReference>
<dbReference type="Gene3D" id="3.40.50.720">
    <property type="entry name" value="NAD(P)-binding Rossmann-like Domain"/>
    <property type="match status" value="1"/>
</dbReference>
<name>A0A221JW62_9RHOB</name>
<dbReference type="Proteomes" id="UP000199754">
    <property type="component" value="Chromosome"/>
</dbReference>
<evidence type="ECO:0000256" key="1">
    <source>
        <dbReference type="ARBA" id="ARBA00006484"/>
    </source>
</evidence>
<dbReference type="SUPFAM" id="SSF51735">
    <property type="entry name" value="NAD(P)-binding Rossmann-fold domains"/>
    <property type="match status" value="1"/>
</dbReference>
<sequence length="259" mass="27421">MKRMKDKRVAVIGAGSVGKGWGNEKAAAVRLAREGARVLCVDRKEAAASETAELIRAEGGEAQVLCADVTDKAAGEIVMNAMQAHWGGVDVLDYNVGISQRGGVLETSDASWDQIFEINLTAAMRLTRAVLPAMRAQNGGAIIYVSSLAAVYSAPYSYVSYEVSKAALVRLARSVARENAQYGIRANSILPGMIATPHVNAYVDKETSPETLAAQRAAMVPMGRQGTAWDIANATLFLASDEANYITGVDLRVDGGLTA</sequence>
<dbReference type="InterPro" id="IPR002347">
    <property type="entry name" value="SDR_fam"/>
</dbReference>
<gene>
    <name evidence="2" type="primary">cpnA</name>
    <name evidence="2" type="ORF">SULPSESMR1_00139</name>
</gene>
<dbReference type="AlphaFoldDB" id="A0A221JW62"/>
<dbReference type="KEGG" id="spse:SULPSESMR1_00139"/>
<keyword evidence="2" id="KW-0560">Oxidoreductase</keyword>
<evidence type="ECO:0000313" key="2">
    <source>
        <dbReference type="EMBL" id="ASM70978.1"/>
    </source>
</evidence>
<dbReference type="FunFam" id="3.40.50.720:FF:000084">
    <property type="entry name" value="Short-chain dehydrogenase reductase"/>
    <property type="match status" value="1"/>
</dbReference>
<dbReference type="OrthoDB" id="9797020at2"/>
<evidence type="ECO:0000313" key="3">
    <source>
        <dbReference type="Proteomes" id="UP000199754"/>
    </source>
</evidence>
<dbReference type="EC" id="1.1.1.163" evidence="2"/>
<dbReference type="PANTHER" id="PTHR42879">
    <property type="entry name" value="3-OXOACYL-(ACYL-CARRIER-PROTEIN) REDUCTASE"/>
    <property type="match status" value="1"/>
</dbReference>
<dbReference type="PRINTS" id="PR00080">
    <property type="entry name" value="SDRFAMILY"/>
</dbReference>
<proteinExistence type="inferred from homology"/>
<accession>A0A221JW62</accession>